<comment type="caution">
    <text evidence="1">The sequence shown here is derived from an EMBL/GenBank/DDBJ whole genome shotgun (WGS) entry which is preliminary data.</text>
</comment>
<proteinExistence type="predicted"/>
<dbReference type="EMBL" id="WKFB01000350">
    <property type="protein sequence ID" value="KAF6725936.1"/>
    <property type="molecule type" value="Genomic_DNA"/>
</dbReference>
<sequence>MVTHIPHTEACMQYINLRHGRKQKPGRTPTDSCLSRTASAKECLPQPTSYTPLSSMAPCLCNPHAWGGCPHTNTHSGLSDPHMRIYHSSWHHACVSQSRSELCDLDLLFYHKTQR</sequence>
<accession>A0A834CFX8</accession>
<evidence type="ECO:0000313" key="2">
    <source>
        <dbReference type="Proteomes" id="UP000646548"/>
    </source>
</evidence>
<name>A0A834CFX8_ORYME</name>
<organism evidence="1 2">
    <name type="scientific">Oryzias melastigma</name>
    <name type="common">Marine medaka</name>
    <dbReference type="NCBI Taxonomy" id="30732"/>
    <lineage>
        <taxon>Eukaryota</taxon>
        <taxon>Metazoa</taxon>
        <taxon>Chordata</taxon>
        <taxon>Craniata</taxon>
        <taxon>Vertebrata</taxon>
        <taxon>Euteleostomi</taxon>
        <taxon>Actinopterygii</taxon>
        <taxon>Neopterygii</taxon>
        <taxon>Teleostei</taxon>
        <taxon>Neoteleostei</taxon>
        <taxon>Acanthomorphata</taxon>
        <taxon>Ovalentaria</taxon>
        <taxon>Atherinomorphae</taxon>
        <taxon>Beloniformes</taxon>
        <taxon>Adrianichthyidae</taxon>
        <taxon>Oryziinae</taxon>
        <taxon>Oryzias</taxon>
    </lineage>
</organism>
<gene>
    <name evidence="1" type="ORF">FQA47_016795</name>
</gene>
<protein>
    <submittedName>
        <fullName evidence="1">Uncharacterized protein</fullName>
    </submittedName>
</protein>
<reference evidence="1" key="1">
    <citation type="journal article" name="BMC Genomics">
        <title>Long-read sequencing and de novo genome assembly of marine medaka (Oryzias melastigma).</title>
        <authorList>
            <person name="Liang P."/>
            <person name="Saqib H.S.A."/>
            <person name="Ni X."/>
            <person name="Shen Y."/>
        </authorList>
    </citation>
    <scope>NUCLEOTIDE SEQUENCE</scope>
    <source>
        <strain evidence="1">Bigg-433</strain>
    </source>
</reference>
<evidence type="ECO:0000313" key="1">
    <source>
        <dbReference type="EMBL" id="KAF6725936.1"/>
    </source>
</evidence>
<dbReference type="Proteomes" id="UP000646548">
    <property type="component" value="Unassembled WGS sequence"/>
</dbReference>
<dbReference type="AlphaFoldDB" id="A0A834CFX8"/>